<sequence length="351" mass="39625">MSNQVPNTPSSSSDEVDLGQLFQVIGNGFKKIARIFRNIFNSIFNGIIIFLLFIQKHFLKLVITGIVGLSIGIYLDINKEPEYLSTMVVEPNFNSVQQLYNNINFYNELAKSEDSVALAEALDIPLKEAGSIKKFSIESYSDENQKVQLFDKFVRSLDTTTQKAIDMEAYLKNFNSLDARFHTISLTASNNEIGKKIQSSIINSISRNDYFNLQKDISDINIKLQDSIYAKQINEIDSLQVLYKKVMLKEADKPMQGTNISLGENGNQDNKELSLVNKLEELKTSLVELNEEKANKSSILNVISAFPRKGVEVKGLLNSYKFLIPAILLSIILLILGLLSLNKYLKNYKIK</sequence>
<proteinExistence type="predicted"/>
<dbReference type="OrthoDB" id="1452530at2"/>
<feature type="transmembrane region" description="Helical" evidence="2">
    <location>
        <begin position="35"/>
        <end position="54"/>
    </location>
</feature>
<keyword evidence="1" id="KW-0175">Coiled coil</keyword>
<dbReference type="STRING" id="504486.SAMN05660703_0741"/>
<reference evidence="3 4" key="1">
    <citation type="submission" date="2017-04" db="EMBL/GenBank/DDBJ databases">
        <authorList>
            <person name="Afonso C.L."/>
            <person name="Miller P.J."/>
            <person name="Scott M.A."/>
            <person name="Spackman E."/>
            <person name="Goraichik I."/>
            <person name="Dimitrov K.M."/>
            <person name="Suarez D.L."/>
            <person name="Swayne D.E."/>
        </authorList>
    </citation>
    <scope>NUCLEOTIDE SEQUENCE [LARGE SCALE GENOMIC DNA]</scope>
    <source>
        <strain evidence="3 4">DSM 21164</strain>
    </source>
</reference>
<accession>A0A1W1YQA3</accession>
<protein>
    <recommendedName>
        <fullName evidence="5">Chain length determinant protein</fullName>
    </recommendedName>
</protein>
<dbReference type="EMBL" id="FWXO01000001">
    <property type="protein sequence ID" value="SMC38306.1"/>
    <property type="molecule type" value="Genomic_DNA"/>
</dbReference>
<feature type="transmembrane region" description="Helical" evidence="2">
    <location>
        <begin position="322"/>
        <end position="341"/>
    </location>
</feature>
<evidence type="ECO:0000313" key="4">
    <source>
        <dbReference type="Proteomes" id="UP000192360"/>
    </source>
</evidence>
<evidence type="ECO:0000256" key="1">
    <source>
        <dbReference type="SAM" id="Coils"/>
    </source>
</evidence>
<dbReference type="AlphaFoldDB" id="A0A1W1YQA3"/>
<evidence type="ECO:0008006" key="5">
    <source>
        <dbReference type="Google" id="ProtNLM"/>
    </source>
</evidence>
<keyword evidence="2" id="KW-1133">Transmembrane helix</keyword>
<evidence type="ECO:0000256" key="2">
    <source>
        <dbReference type="SAM" id="Phobius"/>
    </source>
</evidence>
<dbReference type="Proteomes" id="UP000192360">
    <property type="component" value="Unassembled WGS sequence"/>
</dbReference>
<keyword evidence="4" id="KW-1185">Reference proteome</keyword>
<keyword evidence="2" id="KW-0812">Transmembrane</keyword>
<gene>
    <name evidence="3" type="ORF">SAMN05660703_0741</name>
</gene>
<name>A0A1W1YQA3_9FLAO</name>
<feature type="coiled-coil region" evidence="1">
    <location>
        <begin position="272"/>
        <end position="299"/>
    </location>
</feature>
<organism evidence="3 4">
    <name type="scientific">Cellulophaga tyrosinoxydans</name>
    <dbReference type="NCBI Taxonomy" id="504486"/>
    <lineage>
        <taxon>Bacteria</taxon>
        <taxon>Pseudomonadati</taxon>
        <taxon>Bacteroidota</taxon>
        <taxon>Flavobacteriia</taxon>
        <taxon>Flavobacteriales</taxon>
        <taxon>Flavobacteriaceae</taxon>
        <taxon>Cellulophaga</taxon>
    </lineage>
</organism>
<evidence type="ECO:0000313" key="3">
    <source>
        <dbReference type="EMBL" id="SMC38306.1"/>
    </source>
</evidence>
<keyword evidence="2" id="KW-0472">Membrane</keyword>
<dbReference type="RefSeq" id="WP_084060023.1">
    <property type="nucleotide sequence ID" value="NZ_FWXO01000001.1"/>
</dbReference>